<evidence type="ECO:0000313" key="3">
    <source>
        <dbReference type="Proteomes" id="UP000479190"/>
    </source>
</evidence>
<evidence type="ECO:0000313" key="2">
    <source>
        <dbReference type="EMBL" id="CAB0029881.1"/>
    </source>
</evidence>
<keyword evidence="1" id="KW-0812">Transmembrane</keyword>
<gene>
    <name evidence="2" type="ORF">TBRA_LOCUS1905</name>
</gene>
<accession>A0A6H5HW66</accession>
<dbReference type="Proteomes" id="UP000479190">
    <property type="component" value="Unassembled WGS sequence"/>
</dbReference>
<organism evidence="2 3">
    <name type="scientific">Trichogramma brassicae</name>
    <dbReference type="NCBI Taxonomy" id="86971"/>
    <lineage>
        <taxon>Eukaryota</taxon>
        <taxon>Metazoa</taxon>
        <taxon>Ecdysozoa</taxon>
        <taxon>Arthropoda</taxon>
        <taxon>Hexapoda</taxon>
        <taxon>Insecta</taxon>
        <taxon>Pterygota</taxon>
        <taxon>Neoptera</taxon>
        <taxon>Endopterygota</taxon>
        <taxon>Hymenoptera</taxon>
        <taxon>Apocrita</taxon>
        <taxon>Proctotrupomorpha</taxon>
        <taxon>Chalcidoidea</taxon>
        <taxon>Trichogrammatidae</taxon>
        <taxon>Trichogramma</taxon>
    </lineage>
</organism>
<dbReference type="EMBL" id="CADCXV010000358">
    <property type="protein sequence ID" value="CAB0029881.1"/>
    <property type="molecule type" value="Genomic_DNA"/>
</dbReference>
<name>A0A6H5HW66_9HYME</name>
<feature type="transmembrane region" description="Helical" evidence="1">
    <location>
        <begin position="49"/>
        <end position="66"/>
    </location>
</feature>
<proteinExistence type="predicted"/>
<protein>
    <submittedName>
        <fullName evidence="2">Uncharacterized protein</fullName>
    </submittedName>
</protein>
<sequence>MDAPADPGHQGMGGTAASHISTVVQTRSKAWATSKKSAETYFLDSNESWIILAILFTCSTVVCLCLKPNWWSGIRLLSVIIGCNLENRIFSKIFESTGRRLIGRYEEALSAALPGL</sequence>
<keyword evidence="1" id="KW-1133">Transmembrane helix</keyword>
<keyword evidence="1" id="KW-0472">Membrane</keyword>
<reference evidence="2 3" key="1">
    <citation type="submission" date="2020-02" db="EMBL/GenBank/DDBJ databases">
        <authorList>
            <person name="Ferguson B K."/>
        </authorList>
    </citation>
    <scope>NUCLEOTIDE SEQUENCE [LARGE SCALE GENOMIC DNA]</scope>
</reference>
<keyword evidence="3" id="KW-1185">Reference proteome</keyword>
<evidence type="ECO:0000256" key="1">
    <source>
        <dbReference type="SAM" id="Phobius"/>
    </source>
</evidence>
<dbReference type="AlphaFoldDB" id="A0A6H5HW66"/>